<dbReference type="EMBL" id="CP130144">
    <property type="protein sequence ID" value="WNZ45203.1"/>
    <property type="molecule type" value="Genomic_DNA"/>
</dbReference>
<accession>A0AA97AMV4</accession>
<protein>
    <submittedName>
        <fullName evidence="1">Uncharacterized protein</fullName>
    </submittedName>
</protein>
<reference evidence="1" key="2">
    <citation type="submission" date="2023-07" db="EMBL/GenBank/DDBJ databases">
        <authorList>
            <person name="Bai X.-H."/>
            <person name="Wang H.-H."/>
            <person name="Wang J."/>
            <person name="Ma M.-Y."/>
            <person name="Hu H.-H."/>
            <person name="Song Z.-L."/>
            <person name="Ma H.-G."/>
            <person name="Fan Y."/>
            <person name="Du C.-Y."/>
            <person name="Xu J.-C."/>
        </authorList>
    </citation>
    <scope>NUCLEOTIDE SEQUENCE</scope>
    <source>
        <strain evidence="1">CZ1</strain>
    </source>
</reference>
<gene>
    <name evidence="1" type="ORF">Q2T42_25790</name>
</gene>
<proteinExistence type="predicted"/>
<name>A0AA97AMV4_LEPBY</name>
<sequence length="75" mass="8227">MDNAILENVDVRIDNSTIVIAPKRGHTGSAAHNLKQIIQAVQSTYPVAEQCDQVRLLVAGEYIEMPIQSVLQQIA</sequence>
<reference evidence="1" key="1">
    <citation type="journal article" date="2023" name="Plants (Basel)">
        <title>Genomic Analysis of Leptolyngbya boryana CZ1 Reveals Efficient Carbon Fixation Modules.</title>
        <authorList>
            <person name="Bai X."/>
            <person name="Wang H."/>
            <person name="Cheng W."/>
            <person name="Wang J."/>
            <person name="Ma M."/>
            <person name="Hu H."/>
            <person name="Song Z."/>
            <person name="Ma H."/>
            <person name="Fan Y."/>
            <person name="Du C."/>
            <person name="Xu J."/>
        </authorList>
    </citation>
    <scope>NUCLEOTIDE SEQUENCE</scope>
    <source>
        <strain evidence="1">CZ1</strain>
    </source>
</reference>
<dbReference type="AlphaFoldDB" id="A0AA97AMV4"/>
<evidence type="ECO:0000313" key="1">
    <source>
        <dbReference type="EMBL" id="WNZ45203.1"/>
    </source>
</evidence>
<organism evidence="1">
    <name type="scientific">Leptolyngbya boryana CZ1</name>
    <dbReference type="NCBI Taxonomy" id="3060204"/>
    <lineage>
        <taxon>Bacteria</taxon>
        <taxon>Bacillati</taxon>
        <taxon>Cyanobacteriota</taxon>
        <taxon>Cyanophyceae</taxon>
        <taxon>Leptolyngbyales</taxon>
        <taxon>Leptolyngbyaceae</taxon>
        <taxon>Leptolyngbya group</taxon>
        <taxon>Leptolyngbya</taxon>
    </lineage>
</organism>
<dbReference type="RefSeq" id="WP_316426934.1">
    <property type="nucleotide sequence ID" value="NZ_CP130144.1"/>
</dbReference>